<dbReference type="Gene3D" id="1.10.1740.10">
    <property type="match status" value="1"/>
</dbReference>
<accession>A0ABS9KS75</accession>
<feature type="domain" description="RNA polymerase sigma-70 region 2" evidence="5">
    <location>
        <begin position="45"/>
        <end position="109"/>
    </location>
</feature>
<gene>
    <name evidence="7" type="ORF">LZZ85_12745</name>
</gene>
<evidence type="ECO:0000256" key="3">
    <source>
        <dbReference type="ARBA" id="ARBA00023082"/>
    </source>
</evidence>
<name>A0ABS9KS75_9BACT</name>
<evidence type="ECO:0000313" key="8">
    <source>
        <dbReference type="Proteomes" id="UP001165367"/>
    </source>
</evidence>
<dbReference type="PANTHER" id="PTHR43133:SF46">
    <property type="entry name" value="RNA POLYMERASE SIGMA-70 FACTOR ECF SUBFAMILY"/>
    <property type="match status" value="1"/>
</dbReference>
<protein>
    <submittedName>
        <fullName evidence="7">Sigma-70 family RNA polymerase sigma factor</fullName>
    </submittedName>
</protein>
<dbReference type="RefSeq" id="WP_237872254.1">
    <property type="nucleotide sequence ID" value="NZ_JAKLTR010000007.1"/>
</dbReference>
<evidence type="ECO:0000313" key="7">
    <source>
        <dbReference type="EMBL" id="MCG2615160.1"/>
    </source>
</evidence>
<keyword evidence="3" id="KW-0731">Sigma factor</keyword>
<dbReference type="InterPro" id="IPR036388">
    <property type="entry name" value="WH-like_DNA-bd_sf"/>
</dbReference>
<dbReference type="CDD" id="cd06171">
    <property type="entry name" value="Sigma70_r4"/>
    <property type="match status" value="1"/>
</dbReference>
<sequence length="208" mass="23849">MPVSLQRCTFSSNFAKSGMNTAGYSDQELLTLLQRGDEQSFTAIYRQLWPSLIDAAYKRLPDQSTCEDIVQNVFADLWNRKDKLTITNLPAYLHTAVRFQVYTQLRRSSANAPFFTTLEEILESSFAADEKIISGEIRSLITLWLEALPKKRRQIFLLRHLDGLTTQEIADRMDISQKTVQNQLNTAAIDIRARLSQLGIFVVILLYR</sequence>
<evidence type="ECO:0000256" key="4">
    <source>
        <dbReference type="ARBA" id="ARBA00023163"/>
    </source>
</evidence>
<comment type="similarity">
    <text evidence="1">Belongs to the sigma-70 factor family. ECF subfamily.</text>
</comment>
<dbReference type="Pfam" id="PF04542">
    <property type="entry name" value="Sigma70_r2"/>
    <property type="match status" value="1"/>
</dbReference>
<dbReference type="InterPro" id="IPR039425">
    <property type="entry name" value="RNA_pol_sigma-70-like"/>
</dbReference>
<evidence type="ECO:0000256" key="2">
    <source>
        <dbReference type="ARBA" id="ARBA00023015"/>
    </source>
</evidence>
<feature type="domain" description="RNA polymerase sigma factor 70 region 4 type 2" evidence="6">
    <location>
        <begin position="145"/>
        <end position="184"/>
    </location>
</feature>
<dbReference type="SUPFAM" id="SSF88659">
    <property type="entry name" value="Sigma3 and sigma4 domains of RNA polymerase sigma factors"/>
    <property type="match status" value="1"/>
</dbReference>
<keyword evidence="4" id="KW-0804">Transcription</keyword>
<reference evidence="7" key="1">
    <citation type="submission" date="2022-01" db="EMBL/GenBank/DDBJ databases">
        <authorList>
            <person name="Jo J.-H."/>
            <person name="Im W.-T."/>
        </authorList>
    </citation>
    <scope>NUCLEOTIDE SEQUENCE</scope>
    <source>
        <strain evidence="7">NA20</strain>
    </source>
</reference>
<evidence type="ECO:0000256" key="1">
    <source>
        <dbReference type="ARBA" id="ARBA00010641"/>
    </source>
</evidence>
<dbReference type="InterPro" id="IPR013324">
    <property type="entry name" value="RNA_pol_sigma_r3/r4-like"/>
</dbReference>
<dbReference type="Pfam" id="PF08281">
    <property type="entry name" value="Sigma70_r4_2"/>
    <property type="match status" value="1"/>
</dbReference>
<dbReference type="PANTHER" id="PTHR43133">
    <property type="entry name" value="RNA POLYMERASE ECF-TYPE SIGMA FACTO"/>
    <property type="match status" value="1"/>
</dbReference>
<dbReference type="InterPro" id="IPR007627">
    <property type="entry name" value="RNA_pol_sigma70_r2"/>
</dbReference>
<keyword evidence="8" id="KW-1185">Reference proteome</keyword>
<dbReference type="EMBL" id="JAKLTR010000007">
    <property type="protein sequence ID" value="MCG2615160.1"/>
    <property type="molecule type" value="Genomic_DNA"/>
</dbReference>
<dbReference type="NCBIfam" id="TIGR02937">
    <property type="entry name" value="sigma70-ECF"/>
    <property type="match status" value="1"/>
</dbReference>
<dbReference type="Proteomes" id="UP001165367">
    <property type="component" value="Unassembled WGS sequence"/>
</dbReference>
<evidence type="ECO:0000259" key="5">
    <source>
        <dbReference type="Pfam" id="PF04542"/>
    </source>
</evidence>
<keyword evidence="2" id="KW-0805">Transcription regulation</keyword>
<dbReference type="InterPro" id="IPR013249">
    <property type="entry name" value="RNA_pol_sigma70_r4_t2"/>
</dbReference>
<dbReference type="InterPro" id="IPR014284">
    <property type="entry name" value="RNA_pol_sigma-70_dom"/>
</dbReference>
<dbReference type="InterPro" id="IPR013325">
    <property type="entry name" value="RNA_pol_sigma_r2"/>
</dbReference>
<comment type="caution">
    <text evidence="7">The sequence shown here is derived from an EMBL/GenBank/DDBJ whole genome shotgun (WGS) entry which is preliminary data.</text>
</comment>
<dbReference type="SUPFAM" id="SSF88946">
    <property type="entry name" value="Sigma2 domain of RNA polymerase sigma factors"/>
    <property type="match status" value="1"/>
</dbReference>
<proteinExistence type="inferred from homology"/>
<dbReference type="Gene3D" id="1.10.10.10">
    <property type="entry name" value="Winged helix-like DNA-binding domain superfamily/Winged helix DNA-binding domain"/>
    <property type="match status" value="1"/>
</dbReference>
<organism evidence="7 8">
    <name type="scientific">Terrimonas ginsenosidimutans</name>
    <dbReference type="NCBI Taxonomy" id="2908004"/>
    <lineage>
        <taxon>Bacteria</taxon>
        <taxon>Pseudomonadati</taxon>
        <taxon>Bacteroidota</taxon>
        <taxon>Chitinophagia</taxon>
        <taxon>Chitinophagales</taxon>
        <taxon>Chitinophagaceae</taxon>
        <taxon>Terrimonas</taxon>
    </lineage>
</organism>
<evidence type="ECO:0000259" key="6">
    <source>
        <dbReference type="Pfam" id="PF08281"/>
    </source>
</evidence>